<evidence type="ECO:0000256" key="1">
    <source>
        <dbReference type="SAM" id="MobiDB-lite"/>
    </source>
</evidence>
<reference evidence="3 4" key="1">
    <citation type="submission" date="2021-11" db="EMBL/GenBank/DDBJ databases">
        <authorList>
            <person name="Oh E.-T."/>
            <person name="Kim S.-B."/>
        </authorList>
    </citation>
    <scope>NUCLEOTIDE SEQUENCE [LARGE SCALE GENOMIC DNA]</scope>
    <source>
        <strain evidence="3 4">MMS20-SJTN17</strain>
    </source>
</reference>
<evidence type="ECO:0000256" key="2">
    <source>
        <dbReference type="SAM" id="SignalP"/>
    </source>
</evidence>
<protein>
    <submittedName>
        <fullName evidence="3">Uncharacterized protein</fullName>
    </submittedName>
</protein>
<sequence>MKSSKKWLVAAALSVSISIPTIAFAQTSGGGSGKGNSNGPGGAENGAMSSPNQPGAGMAAPTPHTSKSHKTSMHSHKKPATDTTNMPGADASSDTKGQ</sequence>
<keyword evidence="2" id="KW-0732">Signal</keyword>
<name>A0ABS8KC17_9BURK</name>
<dbReference type="Proteomes" id="UP001430614">
    <property type="component" value="Unassembled WGS sequence"/>
</dbReference>
<feature type="compositionally biased region" description="Basic residues" evidence="1">
    <location>
        <begin position="66"/>
        <end position="78"/>
    </location>
</feature>
<keyword evidence="4" id="KW-1185">Reference proteome</keyword>
<accession>A0ABS8KC17</accession>
<feature type="signal peptide" evidence="2">
    <location>
        <begin position="1"/>
        <end position="25"/>
    </location>
</feature>
<evidence type="ECO:0000313" key="4">
    <source>
        <dbReference type="Proteomes" id="UP001430614"/>
    </source>
</evidence>
<proteinExistence type="predicted"/>
<feature type="region of interest" description="Disordered" evidence="1">
    <location>
        <begin position="24"/>
        <end position="98"/>
    </location>
</feature>
<organism evidence="3 4">
    <name type="scientific">Paraburkholderia translucens</name>
    <dbReference type="NCBI Taxonomy" id="2886945"/>
    <lineage>
        <taxon>Bacteria</taxon>
        <taxon>Pseudomonadati</taxon>
        <taxon>Pseudomonadota</taxon>
        <taxon>Betaproteobacteria</taxon>
        <taxon>Burkholderiales</taxon>
        <taxon>Burkholderiaceae</taxon>
        <taxon>Paraburkholderia</taxon>
    </lineage>
</organism>
<dbReference type="RefSeq" id="WP_230561169.1">
    <property type="nucleotide sequence ID" value="NZ_JAJITC010000005.1"/>
</dbReference>
<feature type="chain" id="PRO_5045407445" evidence="2">
    <location>
        <begin position="26"/>
        <end position="98"/>
    </location>
</feature>
<feature type="compositionally biased region" description="Gly residues" evidence="1">
    <location>
        <begin position="28"/>
        <end position="44"/>
    </location>
</feature>
<gene>
    <name evidence="3" type="ORF">LJ655_10430</name>
</gene>
<comment type="caution">
    <text evidence="3">The sequence shown here is derived from an EMBL/GenBank/DDBJ whole genome shotgun (WGS) entry which is preliminary data.</text>
</comment>
<feature type="compositionally biased region" description="Polar residues" evidence="1">
    <location>
        <begin position="81"/>
        <end position="98"/>
    </location>
</feature>
<evidence type="ECO:0000313" key="3">
    <source>
        <dbReference type="EMBL" id="MCC8402303.1"/>
    </source>
</evidence>
<dbReference type="EMBL" id="JAJITC010000005">
    <property type="protein sequence ID" value="MCC8402303.1"/>
    <property type="molecule type" value="Genomic_DNA"/>
</dbReference>